<dbReference type="NCBIfam" id="TIGR01068">
    <property type="entry name" value="thioredoxin"/>
    <property type="match status" value="1"/>
</dbReference>
<dbReference type="PROSITE" id="PS00194">
    <property type="entry name" value="THIOREDOXIN_1"/>
    <property type="match status" value="1"/>
</dbReference>
<organism evidence="11 12">
    <name type="scientific">candidate division WOR_3 bacterium SM1_77</name>
    <dbReference type="NCBI Taxonomy" id="1703778"/>
    <lineage>
        <taxon>Bacteria</taxon>
        <taxon>Bacteria division WOR-3</taxon>
    </lineage>
</organism>
<proteinExistence type="inferred from homology"/>
<dbReference type="PIRSF" id="PIRSF000077">
    <property type="entry name" value="Thioredoxin"/>
    <property type="match status" value="1"/>
</dbReference>
<evidence type="ECO:0000256" key="6">
    <source>
        <dbReference type="NCBIfam" id="TIGR01068"/>
    </source>
</evidence>
<evidence type="ECO:0000313" key="12">
    <source>
        <dbReference type="Proteomes" id="UP000050975"/>
    </source>
</evidence>
<dbReference type="CDD" id="cd02947">
    <property type="entry name" value="TRX_family"/>
    <property type="match status" value="1"/>
</dbReference>
<dbReference type="PANTHER" id="PTHR45663">
    <property type="entry name" value="GEO12009P1"/>
    <property type="match status" value="1"/>
</dbReference>
<feature type="domain" description="Thioredoxin" evidence="10">
    <location>
        <begin position="1"/>
        <end position="106"/>
    </location>
</feature>
<evidence type="ECO:0000256" key="7">
    <source>
        <dbReference type="PIRNR" id="PIRNR000077"/>
    </source>
</evidence>
<feature type="site" description="Contributes to redox potential value" evidence="8">
    <location>
        <position position="32"/>
    </location>
</feature>
<feature type="site" description="Deprotonates C-terminal active site Cys" evidence="8">
    <location>
        <position position="24"/>
    </location>
</feature>
<keyword evidence="3" id="KW-0249">Electron transport</keyword>
<feature type="site" description="Contributes to redox potential value" evidence="8">
    <location>
        <position position="31"/>
    </location>
</feature>
<evidence type="ECO:0000256" key="3">
    <source>
        <dbReference type="ARBA" id="ARBA00022982"/>
    </source>
</evidence>
<comment type="similarity">
    <text evidence="1 7">Belongs to the thioredoxin family.</text>
</comment>
<dbReference type="PATRIC" id="fig|1703778.3.peg.1091"/>
<dbReference type="InterPro" id="IPR017937">
    <property type="entry name" value="Thioredoxin_CS"/>
</dbReference>
<dbReference type="InterPro" id="IPR005746">
    <property type="entry name" value="Thioredoxin"/>
</dbReference>
<name>A0A0S8K1B7_UNCW3</name>
<dbReference type="InterPro" id="IPR013766">
    <property type="entry name" value="Thioredoxin_domain"/>
</dbReference>
<evidence type="ECO:0000256" key="8">
    <source>
        <dbReference type="PIRSR" id="PIRSR000077-1"/>
    </source>
</evidence>
<evidence type="ECO:0000256" key="5">
    <source>
        <dbReference type="ARBA" id="ARBA00023284"/>
    </source>
</evidence>
<feature type="active site" description="Nucleophile" evidence="8">
    <location>
        <position position="33"/>
    </location>
</feature>
<keyword evidence="2" id="KW-0813">Transport</keyword>
<sequence length="112" mass="12786">MVKELTDNDFHQEVDKSEIPYLVDFWAIWCPPCAMVAPVLEEIAKEYDGKIKIGKVNVDNEIKTANEYVIQNIPTMLVFKSGKEVERIIGALPKEQIVKKLEKHTAAIEEKT</sequence>
<dbReference type="GO" id="GO:0015035">
    <property type="term" value="F:protein-disulfide reductase activity"/>
    <property type="evidence" value="ECO:0007669"/>
    <property type="project" value="UniProtKB-UniRule"/>
</dbReference>
<dbReference type="Proteomes" id="UP000050975">
    <property type="component" value="Unassembled WGS sequence"/>
</dbReference>
<dbReference type="InterPro" id="IPR036249">
    <property type="entry name" value="Thioredoxin-like_sf"/>
</dbReference>
<dbReference type="FunFam" id="3.40.30.10:FF:000001">
    <property type="entry name" value="Thioredoxin"/>
    <property type="match status" value="1"/>
</dbReference>
<dbReference type="EMBL" id="LJVE01000010">
    <property type="protein sequence ID" value="KPL15618.1"/>
    <property type="molecule type" value="Genomic_DNA"/>
</dbReference>
<feature type="active site" description="Nucleophile" evidence="8">
    <location>
        <position position="30"/>
    </location>
</feature>
<comment type="caution">
    <text evidence="11">The sequence shown here is derived from an EMBL/GenBank/DDBJ whole genome shotgun (WGS) entry which is preliminary data.</text>
</comment>
<dbReference type="Gene3D" id="3.40.30.10">
    <property type="entry name" value="Glutaredoxin"/>
    <property type="match status" value="1"/>
</dbReference>
<dbReference type="Pfam" id="PF00085">
    <property type="entry name" value="Thioredoxin"/>
    <property type="match status" value="1"/>
</dbReference>
<gene>
    <name evidence="11" type="ORF">AMJ74_01170</name>
</gene>
<evidence type="ECO:0000313" key="11">
    <source>
        <dbReference type="EMBL" id="KPL15618.1"/>
    </source>
</evidence>
<evidence type="ECO:0000256" key="9">
    <source>
        <dbReference type="PIRSR" id="PIRSR000077-4"/>
    </source>
</evidence>
<dbReference type="AlphaFoldDB" id="A0A0S8K1B7"/>
<evidence type="ECO:0000256" key="4">
    <source>
        <dbReference type="ARBA" id="ARBA00023157"/>
    </source>
</evidence>
<keyword evidence="5 9" id="KW-0676">Redox-active center</keyword>
<evidence type="ECO:0000256" key="2">
    <source>
        <dbReference type="ARBA" id="ARBA00022448"/>
    </source>
</evidence>
<dbReference type="GO" id="GO:0045454">
    <property type="term" value="P:cell redox homeostasis"/>
    <property type="evidence" value="ECO:0007669"/>
    <property type="project" value="TreeGrafter"/>
</dbReference>
<protein>
    <recommendedName>
        <fullName evidence="6 7">Thioredoxin</fullName>
    </recommendedName>
</protein>
<dbReference type="PANTHER" id="PTHR45663:SF11">
    <property type="entry name" value="GEO12009P1"/>
    <property type="match status" value="1"/>
</dbReference>
<dbReference type="PROSITE" id="PS51352">
    <property type="entry name" value="THIOREDOXIN_2"/>
    <property type="match status" value="1"/>
</dbReference>
<reference evidence="11 12" key="1">
    <citation type="journal article" date="2015" name="Microbiome">
        <title>Genomic resolution of linkages in carbon, nitrogen, and sulfur cycling among widespread estuary sediment bacteria.</title>
        <authorList>
            <person name="Baker B.J."/>
            <person name="Lazar C.S."/>
            <person name="Teske A.P."/>
            <person name="Dick G.J."/>
        </authorList>
    </citation>
    <scope>NUCLEOTIDE SEQUENCE [LARGE SCALE GENOMIC DNA]</scope>
    <source>
        <strain evidence="11">SM1_77</strain>
    </source>
</reference>
<keyword evidence="4 9" id="KW-1015">Disulfide bond</keyword>
<accession>A0A0S8K1B7</accession>
<evidence type="ECO:0000256" key="1">
    <source>
        <dbReference type="ARBA" id="ARBA00008987"/>
    </source>
</evidence>
<dbReference type="SUPFAM" id="SSF52833">
    <property type="entry name" value="Thioredoxin-like"/>
    <property type="match status" value="1"/>
</dbReference>
<dbReference type="PRINTS" id="PR00421">
    <property type="entry name" value="THIOREDOXIN"/>
</dbReference>
<evidence type="ECO:0000259" key="10">
    <source>
        <dbReference type="PROSITE" id="PS51352"/>
    </source>
</evidence>
<dbReference type="GO" id="GO:0005829">
    <property type="term" value="C:cytosol"/>
    <property type="evidence" value="ECO:0007669"/>
    <property type="project" value="TreeGrafter"/>
</dbReference>
<feature type="disulfide bond" description="Redox-active" evidence="9">
    <location>
        <begin position="30"/>
        <end position="33"/>
    </location>
</feature>